<reference evidence="2" key="1">
    <citation type="submission" date="2022-11" db="UniProtKB">
        <authorList>
            <consortium name="WormBaseParasite"/>
        </authorList>
    </citation>
    <scope>IDENTIFICATION</scope>
</reference>
<evidence type="ECO:0000313" key="1">
    <source>
        <dbReference type="Proteomes" id="UP000887565"/>
    </source>
</evidence>
<name>A0A915I448_ROMCU</name>
<proteinExistence type="predicted"/>
<dbReference type="Proteomes" id="UP000887565">
    <property type="component" value="Unplaced"/>
</dbReference>
<accession>A0A915I448</accession>
<organism evidence="1 2">
    <name type="scientific">Romanomermis culicivorax</name>
    <name type="common">Nematode worm</name>
    <dbReference type="NCBI Taxonomy" id="13658"/>
    <lineage>
        <taxon>Eukaryota</taxon>
        <taxon>Metazoa</taxon>
        <taxon>Ecdysozoa</taxon>
        <taxon>Nematoda</taxon>
        <taxon>Enoplea</taxon>
        <taxon>Dorylaimia</taxon>
        <taxon>Mermithida</taxon>
        <taxon>Mermithoidea</taxon>
        <taxon>Mermithidae</taxon>
        <taxon>Romanomermis</taxon>
    </lineage>
</organism>
<sequence length="150" mass="16704">MSFETSSTNTVEMVAFKVPFWGKNPICQTSLYSGGEISMFLIMPYASKWIALRTGNLFIFWRSVRNWVPTRAYIPTQSSAPSKETMMVWSPSTWENNAVQSFDVVNGTKKDMVLLAVQKRESTPRGNGSLGDDVTLTGESCQLDQATISS</sequence>
<protein>
    <submittedName>
        <fullName evidence="2">Uncharacterized protein</fullName>
    </submittedName>
</protein>
<dbReference type="WBParaSite" id="nRc.2.0.1.t08907-RA">
    <property type="protein sequence ID" value="nRc.2.0.1.t08907-RA"/>
    <property type="gene ID" value="nRc.2.0.1.g08907"/>
</dbReference>
<evidence type="ECO:0000313" key="2">
    <source>
        <dbReference type="WBParaSite" id="nRc.2.0.1.t08907-RA"/>
    </source>
</evidence>
<keyword evidence="1" id="KW-1185">Reference proteome</keyword>
<dbReference type="AlphaFoldDB" id="A0A915I448"/>